<proteinExistence type="predicted"/>
<dbReference type="AlphaFoldDB" id="S4PV55"/>
<protein>
    <submittedName>
        <fullName evidence="1">Uncharacterized protein</fullName>
    </submittedName>
</protein>
<reference evidence="1" key="1">
    <citation type="journal article" date="2013" name="BMC Genomics">
        <title>Unscrambling butterfly oogenesis.</title>
        <authorList>
            <person name="Carter J.M."/>
            <person name="Baker S.C."/>
            <person name="Pink R."/>
            <person name="Carter D.R."/>
            <person name="Collins A."/>
            <person name="Tomlin J."/>
            <person name="Gibbs M."/>
            <person name="Breuker C.J."/>
        </authorList>
    </citation>
    <scope>NUCLEOTIDE SEQUENCE</scope>
    <source>
        <tissue evidence="1">Ovary</tissue>
    </source>
</reference>
<organism evidence="1">
    <name type="scientific">Pararge aegeria</name>
    <name type="common">speckled wood butterfly</name>
    <dbReference type="NCBI Taxonomy" id="116150"/>
    <lineage>
        <taxon>Eukaryota</taxon>
        <taxon>Metazoa</taxon>
        <taxon>Ecdysozoa</taxon>
        <taxon>Arthropoda</taxon>
        <taxon>Hexapoda</taxon>
        <taxon>Insecta</taxon>
        <taxon>Pterygota</taxon>
        <taxon>Neoptera</taxon>
        <taxon>Endopterygota</taxon>
        <taxon>Lepidoptera</taxon>
        <taxon>Glossata</taxon>
        <taxon>Ditrysia</taxon>
        <taxon>Papilionoidea</taxon>
        <taxon>Nymphalidae</taxon>
        <taxon>Satyrinae</taxon>
        <taxon>Satyrini</taxon>
        <taxon>Parargina</taxon>
        <taxon>Pararge</taxon>
    </lineage>
</organism>
<sequence>FRASYSIFTFCFWERLHKVAYLYRTKLNLNLSLFLTNGNYIQDLTQHIDSTPDLTRNKTLQCSLYAARHKASCSFVL</sequence>
<accession>S4PV55</accession>
<reference evidence="1" key="2">
    <citation type="submission" date="2013-05" db="EMBL/GenBank/DDBJ databases">
        <authorList>
            <person name="Carter J.-M."/>
            <person name="Baker S.C."/>
            <person name="Pink R."/>
            <person name="Carter D.R.F."/>
            <person name="Collins A."/>
            <person name="Tomlin J."/>
            <person name="Gibbs M."/>
            <person name="Breuker C.J."/>
        </authorList>
    </citation>
    <scope>NUCLEOTIDE SEQUENCE</scope>
    <source>
        <tissue evidence="1">Ovary</tissue>
    </source>
</reference>
<dbReference type="EMBL" id="GAIX01009128">
    <property type="protein sequence ID" value="JAA83432.1"/>
    <property type="molecule type" value="Transcribed_RNA"/>
</dbReference>
<name>S4PV55_9NEOP</name>
<feature type="non-terminal residue" evidence="1">
    <location>
        <position position="1"/>
    </location>
</feature>
<evidence type="ECO:0000313" key="1">
    <source>
        <dbReference type="EMBL" id="JAA83432.1"/>
    </source>
</evidence>